<gene>
    <name evidence="1" type="ORF">B7O98_02665</name>
</gene>
<protein>
    <submittedName>
        <fullName evidence="1">Uncharacterized protein</fullName>
    </submittedName>
</protein>
<proteinExistence type="predicted"/>
<evidence type="ECO:0000313" key="1">
    <source>
        <dbReference type="EMBL" id="PUA33347.1"/>
    </source>
</evidence>
<evidence type="ECO:0000313" key="2">
    <source>
        <dbReference type="Proteomes" id="UP000244093"/>
    </source>
</evidence>
<dbReference type="EMBL" id="NBVN01000002">
    <property type="protein sequence ID" value="PUA33347.1"/>
    <property type="molecule type" value="Genomic_DNA"/>
</dbReference>
<name>A0A2R7Y7H6_9CREN</name>
<accession>A0A2R7Y7H6</accession>
<dbReference type="Proteomes" id="UP000244093">
    <property type="component" value="Unassembled WGS sequence"/>
</dbReference>
<dbReference type="AlphaFoldDB" id="A0A2R7Y7H6"/>
<organism evidence="1 2">
    <name type="scientific">Zestosphaera tikiterensis</name>
    <dbReference type="NCBI Taxonomy" id="1973259"/>
    <lineage>
        <taxon>Archaea</taxon>
        <taxon>Thermoproteota</taxon>
        <taxon>Thermoprotei</taxon>
        <taxon>Desulfurococcales</taxon>
        <taxon>Desulfurococcaceae</taxon>
        <taxon>Zestosphaera</taxon>
    </lineage>
</organism>
<comment type="caution">
    <text evidence="1">The sequence shown here is derived from an EMBL/GenBank/DDBJ whole genome shotgun (WGS) entry which is preliminary data.</text>
</comment>
<reference evidence="1 2" key="1">
    <citation type="journal article" date="2018" name="Syst. Appl. Microbiol.">
        <title>A new symbiotic nanoarchaeote (Candidatus Nanoclepta minutus) and its host (Zestosphaera tikiterensis gen. nov., sp. nov.) from a New Zealand hot spring.</title>
        <authorList>
            <person name="St John E."/>
            <person name="Liu Y."/>
            <person name="Podar M."/>
            <person name="Stott M.B."/>
            <person name="Meneghin J."/>
            <person name="Chen Z."/>
            <person name="Lagutin K."/>
            <person name="Mitchell K."/>
            <person name="Reysenbach A.L."/>
        </authorList>
    </citation>
    <scope>NUCLEOTIDE SEQUENCE [LARGE SCALE GENOMIC DNA]</scope>
    <source>
        <strain evidence="1">NZ3</strain>
    </source>
</reference>
<sequence>MSNKVEYLRMMWTSRGSHGPDVEAVMLIPIVVAVESKRTSSVALKEIGQAIKYVESKLYDSVFINIEDEPSQDDEDFKRLLNHAQRLGVGILVGGEPYSAPYQYSEKQVRLKAVLGLHGDPLALLRERQKYMRELRVAEESTENYIGALSSYRRIFFDTSWDSRGGD</sequence>